<name>A0AAD9GLP3_9STRA</name>
<evidence type="ECO:0000313" key="3">
    <source>
        <dbReference type="EMBL" id="KAK1940528.1"/>
    </source>
</evidence>
<keyword evidence="1" id="KW-0175">Coiled coil</keyword>
<proteinExistence type="predicted"/>
<gene>
    <name evidence="3" type="ORF">P3T76_007979</name>
</gene>
<dbReference type="EMBL" id="JASMQC010000014">
    <property type="protein sequence ID" value="KAK1940528.1"/>
    <property type="molecule type" value="Genomic_DNA"/>
</dbReference>
<comment type="caution">
    <text evidence="3">The sequence shown here is derived from an EMBL/GenBank/DDBJ whole genome shotgun (WGS) entry which is preliminary data.</text>
</comment>
<evidence type="ECO:0000256" key="2">
    <source>
        <dbReference type="SAM" id="MobiDB-lite"/>
    </source>
</evidence>
<reference evidence="3" key="1">
    <citation type="submission" date="2023-08" db="EMBL/GenBank/DDBJ databases">
        <title>Reference Genome Resource for the Citrus Pathogen Phytophthora citrophthora.</title>
        <authorList>
            <person name="Moller H."/>
            <person name="Coetzee B."/>
            <person name="Rose L.J."/>
            <person name="Van Niekerk J.M."/>
        </authorList>
    </citation>
    <scope>NUCLEOTIDE SEQUENCE</scope>
    <source>
        <strain evidence="3">STE-U-9442</strain>
    </source>
</reference>
<dbReference type="Proteomes" id="UP001259832">
    <property type="component" value="Unassembled WGS sequence"/>
</dbReference>
<protein>
    <submittedName>
        <fullName evidence="3">Uncharacterized protein</fullName>
    </submittedName>
</protein>
<accession>A0AAD9GLP3</accession>
<dbReference type="PANTHER" id="PTHR31827:SF1">
    <property type="entry name" value="EMB|CAB89363.1"/>
    <property type="match status" value="1"/>
</dbReference>
<feature type="region of interest" description="Disordered" evidence="2">
    <location>
        <begin position="305"/>
        <end position="345"/>
    </location>
</feature>
<dbReference type="PANTHER" id="PTHR31827">
    <property type="entry name" value="EMB|CAB89363.1"/>
    <property type="match status" value="1"/>
</dbReference>
<keyword evidence="4" id="KW-1185">Reference proteome</keyword>
<feature type="compositionally biased region" description="Basic and acidic residues" evidence="2">
    <location>
        <begin position="234"/>
        <end position="252"/>
    </location>
</feature>
<sequence>MLDVTSVGANLSPEQQEATLADLTFFLDSYGSTHAVRFKLKAQQREIQRLMDQLQQLLNGREGEELRDDERQVATNGELFEDDMGGVDETMVDVDFFLRVYGSTQAVRQELSSQRNKIEILSKTIANFEKQQEQQDVNVSETQGCKGVGGNSDFGEENEVQVESAGVVTQESKEHANDSSQSRSVDCRRLSHVTCRTLGCMKWVKRNGDTSEYCTVHRGVTTASQDGSLVQNESAREEESSRGGRCDHDDSQTKVIPVQSPKELTAADSKETPHEFMGFVAHPVWLLNVNTVAYYQKLRSSLTAIPSTSSSNQNSELREPTTSHVESTGNSSTATKQTNSVRENWPSPRVCRHPECNKNAQVHGLCCAHGGYNICKVDGCDRRVISRKLCRYHGGCPRCKMSGCEKITSSIGKGYCYRHAREQGILGKQSNRSRVEKTGDSGNRVVESQMQAKPDRDLQAQFFKNFLDNGENVPISNRENHLPDPRESHTVCKVLKCMKWAKRDGDQSEYCFLHKYIASEDTAQDPSASSTQSEAEANVAEVMTDNSNKHRHSMCNEVGCEGG</sequence>
<feature type="compositionally biased region" description="Polar residues" evidence="2">
    <location>
        <begin position="322"/>
        <end position="342"/>
    </location>
</feature>
<evidence type="ECO:0000256" key="1">
    <source>
        <dbReference type="SAM" id="Coils"/>
    </source>
</evidence>
<feature type="coiled-coil region" evidence="1">
    <location>
        <begin position="40"/>
        <end position="67"/>
    </location>
</feature>
<feature type="region of interest" description="Disordered" evidence="2">
    <location>
        <begin position="226"/>
        <end position="252"/>
    </location>
</feature>
<evidence type="ECO:0000313" key="4">
    <source>
        <dbReference type="Proteomes" id="UP001259832"/>
    </source>
</evidence>
<dbReference type="AlphaFoldDB" id="A0AAD9GLP3"/>
<organism evidence="3 4">
    <name type="scientific">Phytophthora citrophthora</name>
    <dbReference type="NCBI Taxonomy" id="4793"/>
    <lineage>
        <taxon>Eukaryota</taxon>
        <taxon>Sar</taxon>
        <taxon>Stramenopiles</taxon>
        <taxon>Oomycota</taxon>
        <taxon>Peronosporomycetes</taxon>
        <taxon>Peronosporales</taxon>
        <taxon>Peronosporaceae</taxon>
        <taxon>Phytophthora</taxon>
    </lineage>
</organism>